<dbReference type="Pfam" id="PF23789">
    <property type="entry name" value="Pre_tape_measure"/>
    <property type="match status" value="1"/>
</dbReference>
<dbReference type="AlphaFoldDB" id="A0A833JQH4"/>
<organism evidence="1 2">
    <name type="scientific">Marinobacter nauticus</name>
    <name type="common">Marinobacter hydrocarbonoclasticus</name>
    <name type="synonym">Marinobacter aquaeolei</name>
    <dbReference type="NCBI Taxonomy" id="2743"/>
    <lineage>
        <taxon>Bacteria</taxon>
        <taxon>Pseudomonadati</taxon>
        <taxon>Pseudomonadota</taxon>
        <taxon>Gammaproteobacteria</taxon>
        <taxon>Pseudomonadales</taxon>
        <taxon>Marinobacteraceae</taxon>
        <taxon>Marinobacter</taxon>
    </lineage>
</organism>
<proteinExistence type="predicted"/>
<dbReference type="RefSeq" id="WP_153740383.1">
    <property type="nucleotide sequence ID" value="NZ_WBMP01000005.1"/>
</dbReference>
<dbReference type="Proteomes" id="UP000469950">
    <property type="component" value="Unassembled WGS sequence"/>
</dbReference>
<evidence type="ECO:0000313" key="2">
    <source>
        <dbReference type="Proteomes" id="UP000469950"/>
    </source>
</evidence>
<accession>A0A833JQH4</accession>
<gene>
    <name evidence="1" type="ORF">F6453_1393</name>
</gene>
<evidence type="ECO:0000313" key="1">
    <source>
        <dbReference type="EMBL" id="KAE8546147.1"/>
    </source>
</evidence>
<comment type="caution">
    <text evidence="1">The sequence shown here is derived from an EMBL/GenBank/DDBJ whole genome shotgun (WGS) entry which is preliminary data.</text>
</comment>
<sequence length="151" mass="16754">MTDFLYSTKDVRWGKDGEKVLTVRGLSTQDLTIAIRTHKDSLTRAFSMIEGRLDDDQSLTEFGMELMEQFPELVALLIALAADKPDKAGEVLRLPAPLQLKLVEAIYELTIEDTGGLQDFLQNVFVLLNRMKVTTHSLNSLREGPGASTGT</sequence>
<reference evidence="1 2" key="1">
    <citation type="submission" date="2019-10" db="EMBL/GenBank/DDBJ databases">
        <title>Draft genome sequence of Marinobacter hydrocarbonoclasticus NCT7M from the microbiome of the marine copepod.</title>
        <authorList>
            <person name="Nuttall R."/>
            <person name="Sharma G."/>
            <person name="Moisander P."/>
        </authorList>
    </citation>
    <scope>NUCLEOTIDE SEQUENCE [LARGE SCALE GENOMIC DNA]</scope>
    <source>
        <strain evidence="1 2">NCT7M</strain>
    </source>
</reference>
<dbReference type="EMBL" id="WBMP01000005">
    <property type="protein sequence ID" value="KAE8546147.1"/>
    <property type="molecule type" value="Genomic_DNA"/>
</dbReference>
<dbReference type="InterPro" id="IPR057378">
    <property type="entry name" value="Pre_tape_measure"/>
</dbReference>
<protein>
    <submittedName>
        <fullName evidence="1">Uncharacterized protein</fullName>
    </submittedName>
</protein>
<name>A0A833JQH4_MARNT</name>